<dbReference type="InterPro" id="IPR021729">
    <property type="entry name" value="DUF3298"/>
</dbReference>
<dbReference type="Proteomes" id="UP000184263">
    <property type="component" value="Unassembled WGS sequence"/>
</dbReference>
<evidence type="ECO:0000313" key="3">
    <source>
        <dbReference type="EMBL" id="SHK88247.1"/>
    </source>
</evidence>
<evidence type="ECO:0000256" key="1">
    <source>
        <dbReference type="SAM" id="SignalP"/>
    </source>
</evidence>
<accession>A0A1M6W3L1</accession>
<feature type="domain" description="DUF3298" evidence="2">
    <location>
        <begin position="178"/>
        <end position="243"/>
    </location>
</feature>
<name>A0A1M6W3L1_SELRU</name>
<reference evidence="3 4" key="1">
    <citation type="submission" date="2016-11" db="EMBL/GenBank/DDBJ databases">
        <authorList>
            <person name="Jaros S."/>
            <person name="Januszkiewicz K."/>
            <person name="Wedrychowicz H."/>
        </authorList>
    </citation>
    <scope>NUCLEOTIDE SEQUENCE [LARGE SCALE GENOMIC DNA]</scope>
    <source>
        <strain evidence="3 4">HD4</strain>
    </source>
</reference>
<dbReference type="RefSeq" id="WP_073091297.1">
    <property type="nucleotide sequence ID" value="NZ_FRBC01000022.1"/>
</dbReference>
<evidence type="ECO:0000259" key="2">
    <source>
        <dbReference type="Pfam" id="PF11738"/>
    </source>
</evidence>
<dbReference type="InterPro" id="IPR037126">
    <property type="entry name" value="PdaC/RsiV-like_sf"/>
</dbReference>
<dbReference type="AlphaFoldDB" id="A0A1M6W3L1"/>
<feature type="signal peptide" evidence="1">
    <location>
        <begin position="1"/>
        <end position="26"/>
    </location>
</feature>
<dbReference type="EMBL" id="FRBC01000022">
    <property type="protein sequence ID" value="SHK88247.1"/>
    <property type="molecule type" value="Genomic_DNA"/>
</dbReference>
<sequence length="410" mass="46953">MLGRKKIGSLLCASLMVMAVPLAGKAAEIQQPRAVNGLYKQVHQQNDMDKDERGEYELLHQRWAGLAVDKELRGLYPELAAAIERRTKADWARVQKERKGMKVEARQFRRDVPQYYHSFVQDVDVLVRRADNYVVSYLEMGATEGAGAHGMYGWQGVNLNTLSGEELALAHVVKDTGKLTDLIIARLKKDYPQANFIDMKKQVRSFALQGKLNWTLDPRGITFYFNPYEIAPYAEGLLSVTLLYQEYPQLFHESYLRTVKEYAQPFPGNYPLTTSLRDDERRDVLTVQEGSESLYVELNGRKTEWDTHLTDLQPVLIHMKDKKNYLYIDGRTPEGPRQTIVFKVQRGKVQHIGTLPYTFQHIEAVSPVQQEYWRFLTNPDGFYFDRNATQGNSSKTDICAVGDDGLLTFG</sequence>
<dbReference type="Gene3D" id="3.90.640.20">
    <property type="entry name" value="Heat-shock cognate protein, ATPase"/>
    <property type="match status" value="1"/>
</dbReference>
<organism evidence="3 4">
    <name type="scientific">Selenomonas ruminantium</name>
    <dbReference type="NCBI Taxonomy" id="971"/>
    <lineage>
        <taxon>Bacteria</taxon>
        <taxon>Bacillati</taxon>
        <taxon>Bacillota</taxon>
        <taxon>Negativicutes</taxon>
        <taxon>Selenomonadales</taxon>
        <taxon>Selenomonadaceae</taxon>
        <taxon>Selenomonas</taxon>
    </lineage>
</organism>
<dbReference type="Pfam" id="PF11738">
    <property type="entry name" value="DUF3298"/>
    <property type="match status" value="1"/>
</dbReference>
<evidence type="ECO:0000313" key="4">
    <source>
        <dbReference type="Proteomes" id="UP000184263"/>
    </source>
</evidence>
<gene>
    <name evidence="3" type="ORF">SAMN05216582_12231</name>
</gene>
<proteinExistence type="predicted"/>
<keyword evidence="1" id="KW-0732">Signal</keyword>
<feature type="chain" id="PRO_5012974730" description="DUF3298 domain-containing protein" evidence="1">
    <location>
        <begin position="27"/>
        <end position="410"/>
    </location>
</feature>
<protein>
    <recommendedName>
        <fullName evidence="2">DUF3298 domain-containing protein</fullName>
    </recommendedName>
</protein>